<dbReference type="InterPro" id="IPR013783">
    <property type="entry name" value="Ig-like_fold"/>
</dbReference>
<name>A0A1H8UF32_9SPHI</name>
<organism evidence="1 2">
    <name type="scientific">Mucilaginibacter gossypiicola</name>
    <dbReference type="NCBI Taxonomy" id="551995"/>
    <lineage>
        <taxon>Bacteria</taxon>
        <taxon>Pseudomonadati</taxon>
        <taxon>Bacteroidota</taxon>
        <taxon>Sphingobacteriia</taxon>
        <taxon>Sphingobacteriales</taxon>
        <taxon>Sphingobacteriaceae</taxon>
        <taxon>Mucilaginibacter</taxon>
    </lineage>
</organism>
<accession>A0A1H8UF32</accession>
<dbReference type="EMBL" id="FOCL01000019">
    <property type="protein sequence ID" value="SEP01771.1"/>
    <property type="molecule type" value="Genomic_DNA"/>
</dbReference>
<evidence type="ECO:0008006" key="3">
    <source>
        <dbReference type="Google" id="ProtNLM"/>
    </source>
</evidence>
<dbReference type="PROSITE" id="PS51257">
    <property type="entry name" value="PROKAR_LIPOPROTEIN"/>
    <property type="match status" value="1"/>
</dbReference>
<dbReference type="SUPFAM" id="SSF49265">
    <property type="entry name" value="Fibronectin type III"/>
    <property type="match status" value="1"/>
</dbReference>
<dbReference type="InterPro" id="IPR036116">
    <property type="entry name" value="FN3_sf"/>
</dbReference>
<sequence>MKNWIYSSFIILILSGCGKKTPPPDVTPVATNLVSPLKDQPCTTGTVISADKSTVAFTWEAADKADGYILAIKNLLTKVETRQNATSTQATADLLRNTPYSWYVISTSTKTKATAQSDTWKFYNAGTGVISYPPYPAEITAPIFGESVTTSTGNVTLKWTGSTLGAAIKGYDIYFSDTSSPTLFKSNVSDSQYQVSVKPGTTYYWRIVTIDVAGNYTDSGVYQFSVK</sequence>
<evidence type="ECO:0000313" key="2">
    <source>
        <dbReference type="Proteomes" id="UP000198942"/>
    </source>
</evidence>
<dbReference type="STRING" id="551995.SAMN05192574_11915"/>
<protein>
    <recommendedName>
        <fullName evidence="3">Fibronectin type-III domain-containing protein</fullName>
    </recommendedName>
</protein>
<keyword evidence="2" id="KW-1185">Reference proteome</keyword>
<proteinExistence type="predicted"/>
<dbReference type="OrthoDB" id="789771at2"/>
<reference evidence="2" key="1">
    <citation type="submission" date="2016-10" db="EMBL/GenBank/DDBJ databases">
        <authorList>
            <person name="Varghese N."/>
            <person name="Submissions S."/>
        </authorList>
    </citation>
    <scope>NUCLEOTIDE SEQUENCE [LARGE SCALE GENOMIC DNA]</scope>
    <source>
        <strain evidence="2">Gh-48</strain>
    </source>
</reference>
<gene>
    <name evidence="1" type="ORF">SAMN05192574_11915</name>
</gene>
<dbReference type="RefSeq" id="WP_091221383.1">
    <property type="nucleotide sequence ID" value="NZ_FOCL01000019.1"/>
</dbReference>
<dbReference type="Proteomes" id="UP000198942">
    <property type="component" value="Unassembled WGS sequence"/>
</dbReference>
<evidence type="ECO:0000313" key="1">
    <source>
        <dbReference type="EMBL" id="SEP01771.1"/>
    </source>
</evidence>
<dbReference type="Gene3D" id="2.60.40.10">
    <property type="entry name" value="Immunoglobulins"/>
    <property type="match status" value="2"/>
</dbReference>
<dbReference type="AlphaFoldDB" id="A0A1H8UF32"/>